<comment type="caution">
    <text evidence="2">The sequence shown here is derived from an EMBL/GenBank/DDBJ whole genome shotgun (WGS) entry which is preliminary data.</text>
</comment>
<evidence type="ECO:0000259" key="1">
    <source>
        <dbReference type="Pfam" id="PF19502"/>
    </source>
</evidence>
<organism evidence="2 3">
    <name type="scientific">Mucilaginibacter pankratovii</name>
    <dbReference type="NCBI Taxonomy" id="2772110"/>
    <lineage>
        <taxon>Bacteria</taxon>
        <taxon>Pseudomonadati</taxon>
        <taxon>Bacteroidota</taxon>
        <taxon>Sphingobacteriia</taxon>
        <taxon>Sphingobacteriales</taxon>
        <taxon>Sphingobacteriaceae</taxon>
        <taxon>Mucilaginibacter</taxon>
    </lineage>
</organism>
<dbReference type="Pfam" id="PF19502">
    <property type="entry name" value="DUF6036"/>
    <property type="match status" value="1"/>
</dbReference>
<accession>A0ABR7WYS3</accession>
<dbReference type="RefSeq" id="WP_191192070.1">
    <property type="nucleotide sequence ID" value="NZ_JACWMY010000020.1"/>
</dbReference>
<dbReference type="InterPro" id="IPR043519">
    <property type="entry name" value="NT_sf"/>
</dbReference>
<keyword evidence="3" id="KW-1185">Reference proteome</keyword>
<protein>
    <submittedName>
        <fullName evidence="2">Nucleotidyltransferase</fullName>
    </submittedName>
</protein>
<name>A0ABR7WYS3_9SPHI</name>
<feature type="domain" description="DUF6036" evidence="1">
    <location>
        <begin position="13"/>
        <end position="144"/>
    </location>
</feature>
<dbReference type="Gene3D" id="3.30.460.40">
    <property type="match status" value="1"/>
</dbReference>
<gene>
    <name evidence="2" type="ORF">IDJ77_26745</name>
</gene>
<evidence type="ECO:0000313" key="2">
    <source>
        <dbReference type="EMBL" id="MBD1367438.1"/>
    </source>
</evidence>
<reference evidence="2 3" key="1">
    <citation type="submission" date="2020-09" db="EMBL/GenBank/DDBJ databases">
        <title>Novel species of Mucilaginibacter isolated from a glacier on the Tibetan Plateau.</title>
        <authorList>
            <person name="Liu Q."/>
            <person name="Xin Y.-H."/>
        </authorList>
    </citation>
    <scope>NUCLEOTIDE SEQUENCE [LARGE SCALE GENOMIC DNA]</scope>
    <source>
        <strain evidence="2 3">ZT4R22</strain>
    </source>
</reference>
<sequence length="160" mass="17870">MILEKDFQDFIDLLNKHEVAYLIVGAHALAFHGKPRHTGDLDIWINPTDENAAKMILVINDFGFGSVGLTKGDFLREHYVTQLGYPPLRIDILNSISGVSFDEAYENKLFIDIDELTISYIGLDDLIKNKAGTARKQDIADLENLYKLADASKSGGDKKN</sequence>
<proteinExistence type="predicted"/>
<evidence type="ECO:0000313" key="3">
    <source>
        <dbReference type="Proteomes" id="UP000606600"/>
    </source>
</evidence>
<dbReference type="SUPFAM" id="SSF81301">
    <property type="entry name" value="Nucleotidyltransferase"/>
    <property type="match status" value="1"/>
</dbReference>
<dbReference type="Proteomes" id="UP000606600">
    <property type="component" value="Unassembled WGS sequence"/>
</dbReference>
<dbReference type="InterPro" id="IPR045792">
    <property type="entry name" value="DUF6036"/>
</dbReference>
<dbReference type="EMBL" id="JACWMY010000020">
    <property type="protein sequence ID" value="MBD1367438.1"/>
    <property type="molecule type" value="Genomic_DNA"/>
</dbReference>